<comment type="caution">
    <text evidence="2">The sequence shown here is derived from an EMBL/GenBank/DDBJ whole genome shotgun (WGS) entry which is preliminary data.</text>
</comment>
<evidence type="ECO:0000313" key="3">
    <source>
        <dbReference type="Proteomes" id="UP000298196"/>
    </source>
</evidence>
<dbReference type="InterPro" id="IPR007345">
    <property type="entry name" value="Polysacch_pyruvyl_Trfase"/>
</dbReference>
<evidence type="ECO:0000313" key="2">
    <source>
        <dbReference type="EMBL" id="TGD68143.1"/>
    </source>
</evidence>
<evidence type="ECO:0000259" key="1">
    <source>
        <dbReference type="Pfam" id="PF04230"/>
    </source>
</evidence>
<dbReference type="Proteomes" id="UP000298196">
    <property type="component" value="Unassembled WGS sequence"/>
</dbReference>
<dbReference type="PANTHER" id="PTHR36836">
    <property type="entry name" value="COLANIC ACID BIOSYNTHESIS PROTEIN WCAK"/>
    <property type="match status" value="1"/>
</dbReference>
<organism evidence="2 3">
    <name type="scientific">Salmonella enterica subsp. enterica serovar Poona</name>
    <dbReference type="NCBI Taxonomy" id="436295"/>
    <lineage>
        <taxon>Bacteria</taxon>
        <taxon>Pseudomonadati</taxon>
        <taxon>Pseudomonadota</taxon>
        <taxon>Gammaproteobacteria</taxon>
        <taxon>Enterobacterales</taxon>
        <taxon>Enterobacteriaceae</taxon>
        <taxon>Salmonella</taxon>
    </lineage>
</organism>
<dbReference type="PANTHER" id="PTHR36836:SF1">
    <property type="entry name" value="COLANIC ACID BIOSYNTHESIS PROTEIN WCAK"/>
    <property type="match status" value="1"/>
</dbReference>
<protein>
    <submittedName>
        <fullName evidence="2">Colanic acid biosynthesis pyruvyl transferase WcaK</fullName>
    </submittedName>
</protein>
<dbReference type="AlphaFoldDB" id="A0A4Z0LRU5"/>
<dbReference type="Pfam" id="PF04230">
    <property type="entry name" value="PS_pyruv_trans"/>
    <property type="match status" value="1"/>
</dbReference>
<sequence>MKLLILGNHTCGNRGDSAIMRGLLDAIRQQAPEAEMDVMSRFPVSSAWLQGRPIIADPLYELSQKQQAAAGLNGRVKKVLRRRFQHKILLSKVAQEGSLRNFAIAPEFAEFAQFIAQYDAVIQVGGSNYVDLYGLTHFEYPLCAFMANKPIYMVGHSVGPFQNPDFNQLANYVFGRTSALILRETVSRDLMTAAQIDIR</sequence>
<keyword evidence="2" id="KW-0808">Transferase</keyword>
<feature type="domain" description="Polysaccharide pyruvyl transferase" evidence="1">
    <location>
        <begin position="13"/>
        <end position="191"/>
    </location>
</feature>
<name>A0A4Z0LRU5_SALET</name>
<dbReference type="EMBL" id="PYKI01001755">
    <property type="protein sequence ID" value="TGD68143.1"/>
    <property type="molecule type" value="Genomic_DNA"/>
</dbReference>
<proteinExistence type="predicted"/>
<gene>
    <name evidence="2" type="ORF">C9F07_16855</name>
</gene>
<reference evidence="2 3" key="1">
    <citation type="submission" date="2018-03" db="EMBL/GenBank/DDBJ databases">
        <title>Non-Typhoidal Salmonella genome sequencing and assembly.</title>
        <authorList>
            <person name="Matchawe C."/>
        </authorList>
    </citation>
    <scope>NUCLEOTIDE SEQUENCE [LARGE SCALE GENOMIC DNA]</scope>
    <source>
        <strain evidence="2 3">22sa</strain>
    </source>
</reference>
<keyword evidence="3" id="KW-1185">Reference proteome</keyword>
<dbReference type="GO" id="GO:0016740">
    <property type="term" value="F:transferase activity"/>
    <property type="evidence" value="ECO:0007669"/>
    <property type="project" value="UniProtKB-KW"/>
</dbReference>
<feature type="non-terminal residue" evidence="2">
    <location>
        <position position="199"/>
    </location>
</feature>
<accession>A0A4Z0LRU5</accession>